<dbReference type="Pfam" id="PF07538">
    <property type="entry name" value="ChW"/>
    <property type="match status" value="3"/>
</dbReference>
<keyword evidence="3" id="KW-0732">Signal</keyword>
<proteinExistence type="inferred from homology"/>
<reference evidence="4 5" key="1">
    <citation type="journal article" date="2020" name="mSystems">
        <title>Defining Genomic and Predicted Metabolic Features of the Acetobacterium Genus.</title>
        <authorList>
            <person name="Ross D.E."/>
            <person name="Marshall C.W."/>
            <person name="Gulliver D."/>
            <person name="May H.D."/>
            <person name="Norman R.S."/>
        </authorList>
    </citation>
    <scope>NUCLEOTIDE SEQUENCE [LARGE SCALE GENOMIC DNA]</scope>
    <source>
        <strain evidence="4 5">DSM 4132</strain>
    </source>
</reference>
<keyword evidence="5" id="KW-1185">Reference proteome</keyword>
<protein>
    <recommendedName>
        <fullName evidence="6">Alkaline phosphatase</fullName>
    </recommendedName>
</protein>
<comment type="caution">
    <text evidence="4">The sequence shown here is derived from an EMBL/GenBank/DDBJ whole genome shotgun (WGS) entry which is preliminary data.</text>
</comment>
<evidence type="ECO:0008006" key="6">
    <source>
        <dbReference type="Google" id="ProtNLM"/>
    </source>
</evidence>
<dbReference type="SMART" id="SM00728">
    <property type="entry name" value="ChW"/>
    <property type="match status" value="3"/>
</dbReference>
<keyword evidence="1" id="KW-0597">Phosphoprotein</keyword>
<dbReference type="RefSeq" id="WP_186893169.1">
    <property type="nucleotide sequence ID" value="NZ_WJBE01000002.1"/>
</dbReference>
<dbReference type="SUPFAM" id="SSF53649">
    <property type="entry name" value="Alkaline phosphatase-like"/>
    <property type="match status" value="1"/>
</dbReference>
<feature type="chain" id="PRO_5047091261" description="Alkaline phosphatase" evidence="3">
    <location>
        <begin position="29"/>
        <end position="611"/>
    </location>
</feature>
<dbReference type="InterPro" id="IPR006637">
    <property type="entry name" value="ChW"/>
</dbReference>
<evidence type="ECO:0000313" key="4">
    <source>
        <dbReference type="EMBL" id="MBC3898505.1"/>
    </source>
</evidence>
<dbReference type="PANTHER" id="PTHR11596">
    <property type="entry name" value="ALKALINE PHOSPHATASE"/>
    <property type="match status" value="1"/>
</dbReference>
<dbReference type="SMART" id="SM00098">
    <property type="entry name" value="alkPPc"/>
    <property type="match status" value="1"/>
</dbReference>
<dbReference type="Proteomes" id="UP000622405">
    <property type="component" value="Unassembled WGS sequence"/>
</dbReference>
<dbReference type="Gene3D" id="3.40.720.10">
    <property type="entry name" value="Alkaline Phosphatase, subunit A"/>
    <property type="match status" value="1"/>
</dbReference>
<dbReference type="PANTHER" id="PTHR11596:SF5">
    <property type="entry name" value="ALKALINE PHOSPHATASE"/>
    <property type="match status" value="1"/>
</dbReference>
<evidence type="ECO:0000256" key="3">
    <source>
        <dbReference type="SAM" id="SignalP"/>
    </source>
</evidence>
<evidence type="ECO:0000256" key="2">
    <source>
        <dbReference type="RuleBase" id="RU003946"/>
    </source>
</evidence>
<name>A0ABR6YTJ4_9FIRM</name>
<evidence type="ECO:0000313" key="5">
    <source>
        <dbReference type="Proteomes" id="UP000622405"/>
    </source>
</evidence>
<dbReference type="Pfam" id="PF00245">
    <property type="entry name" value="Alk_phosphatase"/>
    <property type="match status" value="1"/>
</dbReference>
<evidence type="ECO:0000256" key="1">
    <source>
        <dbReference type="ARBA" id="ARBA00022553"/>
    </source>
</evidence>
<organism evidence="4 5">
    <name type="scientific">Acetobacterium malicum</name>
    <dbReference type="NCBI Taxonomy" id="52692"/>
    <lineage>
        <taxon>Bacteria</taxon>
        <taxon>Bacillati</taxon>
        <taxon>Bacillota</taxon>
        <taxon>Clostridia</taxon>
        <taxon>Eubacteriales</taxon>
        <taxon>Eubacteriaceae</taxon>
        <taxon>Acetobacterium</taxon>
    </lineage>
</organism>
<feature type="signal peptide" evidence="3">
    <location>
        <begin position="1"/>
        <end position="28"/>
    </location>
</feature>
<gene>
    <name evidence="4" type="ORF">GH811_02590</name>
</gene>
<dbReference type="PRINTS" id="PR00113">
    <property type="entry name" value="ALKPHPHTASE"/>
</dbReference>
<accession>A0ABR6YTJ4</accession>
<sequence length="611" mass="65525">MKKTMKRGMAVLSIAAMLGMQMTTGVLAEEVTANASGGPLVFEGNCSYQTQIQNVGWQDWKSKESLSGTTGKSLRLEGIKLKISDIKNLGIGYQTHVQNEGWQDWVTDGAVSGTEGESLRLEAIRIKLTGTEASNYDIYYQVHVENTGWMNWVKNGELSGTEGKGYRLEGIKVVVLPKGSPAPVNTGSIKNVILMISDGCGSNEILATNYYTEGKAVAQVYEQFPTSVNMSTYSHNELGAGDDLASVYDPQTIWGSFDLLTKFPTDSAAAATAMASGTKSYNAAIGVDESAQNLVNISEDFEALNKATGVISSVEFSHATPAGFVAHNASRKNYSEIANEMIKDSKTDVIMGAGNPLYDNNGTLRTTVEDSNYSYVGGKDTWDNLVAGNLGNDADGDGTIENWNLIQTKEAFEGLQTGTTPERVVGVPEVYETLQYNRSGDLAAAPFAVAVNANVPTLDVMTKGALNVLDNDDEGFFLMVEGGAIDWAGHGNSSGRVIEEEMDFNNSVEAVCDWVETNSNWSETLVIVTGDHETGYLTGTAGVYDEVVNNGKGVMPAMAWNSKDHTNQLVPFFAKGAGAELLKSYADGSDPLKGAYLDNTEIALAIRNLIN</sequence>
<dbReference type="CDD" id="cd16012">
    <property type="entry name" value="ALP"/>
    <property type="match status" value="1"/>
</dbReference>
<dbReference type="InterPro" id="IPR017850">
    <property type="entry name" value="Alkaline_phosphatase_core_sf"/>
</dbReference>
<comment type="similarity">
    <text evidence="2">Belongs to the alkaline phosphatase family.</text>
</comment>
<dbReference type="EMBL" id="WJBE01000002">
    <property type="protein sequence ID" value="MBC3898505.1"/>
    <property type="molecule type" value="Genomic_DNA"/>
</dbReference>
<dbReference type="InterPro" id="IPR001952">
    <property type="entry name" value="Alkaline_phosphatase"/>
</dbReference>